<name>A0A7X6KUH2_9CELL</name>
<evidence type="ECO:0000313" key="1">
    <source>
        <dbReference type="EMBL" id="NKY22219.1"/>
    </source>
</evidence>
<gene>
    <name evidence="1" type="ORF">HGA03_06010</name>
</gene>
<sequence length="131" mass="13431">MVVVANEIEGLRELTADLARIASRALPDVDAILKKGADNIKADMVADAAGSAHFGAMAPSISYDSAYRLGQPAYEIGPDKGRGKAGRAASLANIAYFGGANGGGGTLDIDAPLKAEEPRLMKALDDFLGGL</sequence>
<dbReference type="EMBL" id="JAAXOX010000002">
    <property type="protein sequence ID" value="NKY22219.1"/>
    <property type="molecule type" value="Genomic_DNA"/>
</dbReference>
<keyword evidence="2" id="KW-1185">Reference proteome</keyword>
<protein>
    <recommendedName>
        <fullName evidence="3">HK97 gp10 family phage protein</fullName>
    </recommendedName>
</protein>
<evidence type="ECO:0000313" key="2">
    <source>
        <dbReference type="Proteomes" id="UP000581206"/>
    </source>
</evidence>
<proteinExistence type="predicted"/>
<accession>A0A7X6KUH2</accession>
<evidence type="ECO:0008006" key="3">
    <source>
        <dbReference type="Google" id="ProtNLM"/>
    </source>
</evidence>
<dbReference type="AlphaFoldDB" id="A0A7X6KUH2"/>
<organism evidence="1 2">
    <name type="scientific">Cellulomonas denverensis</name>
    <dbReference type="NCBI Taxonomy" id="264297"/>
    <lineage>
        <taxon>Bacteria</taxon>
        <taxon>Bacillati</taxon>
        <taxon>Actinomycetota</taxon>
        <taxon>Actinomycetes</taxon>
        <taxon>Micrococcales</taxon>
        <taxon>Cellulomonadaceae</taxon>
        <taxon>Cellulomonas</taxon>
    </lineage>
</organism>
<dbReference type="Proteomes" id="UP000581206">
    <property type="component" value="Unassembled WGS sequence"/>
</dbReference>
<comment type="caution">
    <text evidence="1">The sequence shown here is derived from an EMBL/GenBank/DDBJ whole genome shotgun (WGS) entry which is preliminary data.</text>
</comment>
<reference evidence="1 2" key="1">
    <citation type="submission" date="2020-04" db="EMBL/GenBank/DDBJ databases">
        <title>MicrobeNet Type strains.</title>
        <authorList>
            <person name="Nicholson A.C."/>
        </authorList>
    </citation>
    <scope>NUCLEOTIDE SEQUENCE [LARGE SCALE GENOMIC DNA]</scope>
    <source>
        <strain evidence="1 2">ATCC BAA-788</strain>
    </source>
</reference>